<keyword evidence="3" id="KW-1185">Reference proteome</keyword>
<protein>
    <submittedName>
        <fullName evidence="2">Uncharacterized protein</fullName>
    </submittedName>
</protein>
<dbReference type="AlphaFoldDB" id="A0AA36AMQ8"/>
<evidence type="ECO:0000313" key="2">
    <source>
        <dbReference type="EMBL" id="CAI9718319.1"/>
    </source>
</evidence>
<feature type="compositionally biased region" description="Polar residues" evidence="1">
    <location>
        <begin position="1"/>
        <end position="16"/>
    </location>
</feature>
<organism evidence="2 3">
    <name type="scientific">Octopus vulgaris</name>
    <name type="common">Common octopus</name>
    <dbReference type="NCBI Taxonomy" id="6645"/>
    <lineage>
        <taxon>Eukaryota</taxon>
        <taxon>Metazoa</taxon>
        <taxon>Spiralia</taxon>
        <taxon>Lophotrochozoa</taxon>
        <taxon>Mollusca</taxon>
        <taxon>Cephalopoda</taxon>
        <taxon>Coleoidea</taxon>
        <taxon>Octopodiformes</taxon>
        <taxon>Octopoda</taxon>
        <taxon>Incirrata</taxon>
        <taxon>Octopodidae</taxon>
        <taxon>Octopus</taxon>
    </lineage>
</organism>
<proteinExistence type="predicted"/>
<dbReference type="EMBL" id="OX597815">
    <property type="protein sequence ID" value="CAI9718319.1"/>
    <property type="molecule type" value="Genomic_DNA"/>
</dbReference>
<name>A0AA36AMQ8_OCTVU</name>
<evidence type="ECO:0000313" key="3">
    <source>
        <dbReference type="Proteomes" id="UP001162480"/>
    </source>
</evidence>
<gene>
    <name evidence="2" type="ORF">OCTVUL_1B017581</name>
</gene>
<reference evidence="2" key="1">
    <citation type="submission" date="2023-08" db="EMBL/GenBank/DDBJ databases">
        <authorList>
            <person name="Alioto T."/>
            <person name="Alioto T."/>
            <person name="Gomez Garrido J."/>
        </authorList>
    </citation>
    <scope>NUCLEOTIDE SEQUENCE</scope>
</reference>
<sequence>MCDNKTASATMSVRSEASSDRSCIRDNKCIVSGENEGYKHLKGCPTKSDPKVRRETSGVRKIGLTRMQCGYKKHCSYITSEANSVVVVVN</sequence>
<evidence type="ECO:0000256" key="1">
    <source>
        <dbReference type="SAM" id="MobiDB-lite"/>
    </source>
</evidence>
<dbReference type="Proteomes" id="UP001162480">
    <property type="component" value="Chromosome 2"/>
</dbReference>
<feature type="region of interest" description="Disordered" evidence="1">
    <location>
        <begin position="1"/>
        <end position="20"/>
    </location>
</feature>
<accession>A0AA36AMQ8</accession>